<gene>
    <name evidence="5" type="ORF">GPU96_06g12090</name>
</gene>
<proteinExistence type="inferred from homology"/>
<dbReference type="Proteomes" id="UP001059546">
    <property type="component" value="Chromosome VI"/>
</dbReference>
<evidence type="ECO:0000256" key="3">
    <source>
        <dbReference type="SAM" id="MobiDB-lite"/>
    </source>
</evidence>
<keyword evidence="4" id="KW-0732">Signal</keyword>
<dbReference type="AlphaFoldDB" id="A0A9Q9C3H5"/>
<feature type="signal peptide" evidence="4">
    <location>
        <begin position="1"/>
        <end position="18"/>
    </location>
</feature>
<dbReference type="Pfam" id="PF12376">
    <property type="entry name" value="DUF3654"/>
    <property type="match status" value="1"/>
</dbReference>
<protein>
    <submittedName>
        <fullName evidence="5">DUF1609 domain-containing protein</fullName>
    </submittedName>
</protein>
<evidence type="ECO:0000256" key="4">
    <source>
        <dbReference type="SAM" id="SignalP"/>
    </source>
</evidence>
<feature type="compositionally biased region" description="Basic and acidic residues" evidence="3">
    <location>
        <begin position="354"/>
        <end position="400"/>
    </location>
</feature>
<reference evidence="5" key="1">
    <citation type="submission" date="2022-08" db="EMBL/GenBank/DDBJ databases">
        <title>Encephalitozoon hellem ATCC 50604 Complete Genome.</title>
        <authorList>
            <person name="Mascarenhas dos Santos A.C."/>
            <person name="Julian A.T."/>
            <person name="Pombert J.-F."/>
        </authorList>
    </citation>
    <scope>NUCLEOTIDE SEQUENCE</scope>
    <source>
        <strain evidence="5">ATCC 50604</strain>
    </source>
</reference>
<evidence type="ECO:0000256" key="2">
    <source>
        <dbReference type="SAM" id="Coils"/>
    </source>
</evidence>
<feature type="region of interest" description="Disordered" evidence="3">
    <location>
        <begin position="342"/>
        <end position="400"/>
    </location>
</feature>
<evidence type="ECO:0000256" key="1">
    <source>
        <dbReference type="ARBA" id="ARBA00009465"/>
    </source>
</evidence>
<evidence type="ECO:0000313" key="6">
    <source>
        <dbReference type="Proteomes" id="UP001059546"/>
    </source>
</evidence>
<sequence length="608" mass="70975">MHLIFMVSLLCVLNSSILEEIKEIQEKNLGRKLSESELQNLKEELENVNGMDSGGLTPFIIRDGELVASPDDRYSSIVEKKYVEKVISRLPFLMWNSITRIYIPGDSKWYTDLVDEVFMNGPLRRINLVDLYKSKKMALDDLIMNVVKKVVNELGEFGRKVVSKAKIEAEKITGESVEEEIKRKILNEVMKYGSDLCTAEKKEQIVKAQEIVCKGCRHLWSDPERKIRFIIGVSLRNLAFKTENQSENIEEFLPHCINNELIIEIENDKYGKKIVAELIYQVFLENRSITKEYANNVAKEVAKRERQKEKREEEEVKRIEEEKLRIQEELIKEEEREQAKKTLEQNVIAKNRPGKKEKSQSKSKVPREKNENAQEAERKERNQHEIQEKKGSGKKSTRDTKVFDLKKNDIAYHYMIHPRVLRWTKKAEAIHKILQKGSEENWKNRTIEEIIEQKEVHDIIEVAKILKDRRADEFFINTGVYVKNNSKTWKKIVIATLERRGVKEPGIVEVGVFKNRQGVNVIYHLMFRSIYSQKIEDIISSALKKSDNVVDKTKDSDESVDLSGFQYPKPVRCEIVEENGRIRITWGDINNTAIKVRELTIFRKPSRL</sequence>
<name>A0A9Q9C3H5_ENCHE</name>
<dbReference type="InterPro" id="IPR022115">
    <property type="entry name" value="DUF3654"/>
</dbReference>
<evidence type="ECO:0000313" key="5">
    <source>
        <dbReference type="EMBL" id="UTX43456.1"/>
    </source>
</evidence>
<keyword evidence="2" id="KW-0175">Coiled coil</keyword>
<comment type="similarity">
    <text evidence="1">Belongs to the UPF0329 family.</text>
</comment>
<dbReference type="EMBL" id="CP075152">
    <property type="protein sequence ID" value="UTX43456.1"/>
    <property type="molecule type" value="Genomic_DNA"/>
</dbReference>
<dbReference type="Pfam" id="PF07753">
    <property type="entry name" value="DUF1609"/>
    <property type="match status" value="1"/>
</dbReference>
<feature type="chain" id="PRO_5040494515" evidence="4">
    <location>
        <begin position="19"/>
        <end position="608"/>
    </location>
</feature>
<accession>A0A9Q9C3H5</accession>
<organism evidence="5 6">
    <name type="scientific">Encephalitozoon hellem</name>
    <name type="common">Microsporidian parasite</name>
    <dbReference type="NCBI Taxonomy" id="27973"/>
    <lineage>
        <taxon>Eukaryota</taxon>
        <taxon>Fungi</taxon>
        <taxon>Fungi incertae sedis</taxon>
        <taxon>Microsporidia</taxon>
        <taxon>Unikaryonidae</taxon>
        <taxon>Encephalitozoon</taxon>
    </lineage>
</organism>
<dbReference type="InterPro" id="IPR011667">
    <property type="entry name" value="UPF0329"/>
</dbReference>
<feature type="coiled-coil region" evidence="2">
    <location>
        <begin position="24"/>
        <end position="51"/>
    </location>
</feature>